<evidence type="ECO:0000256" key="3">
    <source>
        <dbReference type="ARBA" id="ARBA00022729"/>
    </source>
</evidence>
<dbReference type="EMBL" id="SNYV01000013">
    <property type="protein sequence ID" value="TDQ77870.1"/>
    <property type="molecule type" value="Genomic_DNA"/>
</dbReference>
<evidence type="ECO:0000259" key="8">
    <source>
        <dbReference type="Pfam" id="PF14322"/>
    </source>
</evidence>
<dbReference type="AlphaFoldDB" id="A0A4R6WJG1"/>
<dbReference type="OrthoDB" id="9792139at2"/>
<evidence type="ECO:0000256" key="4">
    <source>
        <dbReference type="ARBA" id="ARBA00023136"/>
    </source>
</evidence>
<keyword evidence="10" id="KW-1185">Reference proteome</keyword>
<evidence type="ECO:0000256" key="6">
    <source>
        <dbReference type="SAM" id="SignalP"/>
    </source>
</evidence>
<dbReference type="InterPro" id="IPR011990">
    <property type="entry name" value="TPR-like_helical_dom_sf"/>
</dbReference>
<evidence type="ECO:0000259" key="7">
    <source>
        <dbReference type="Pfam" id="PF07980"/>
    </source>
</evidence>
<protein>
    <submittedName>
        <fullName evidence="9">SusD-like starch-binding protein associating with outer membrane</fullName>
    </submittedName>
</protein>
<keyword evidence="3 6" id="KW-0732">Signal</keyword>
<dbReference type="RefSeq" id="WP_133584142.1">
    <property type="nucleotide sequence ID" value="NZ_SNYV01000013.1"/>
</dbReference>
<accession>A0A4R6WJG1</accession>
<dbReference type="InterPro" id="IPR012944">
    <property type="entry name" value="SusD_RagB_dom"/>
</dbReference>
<evidence type="ECO:0000256" key="5">
    <source>
        <dbReference type="ARBA" id="ARBA00023237"/>
    </source>
</evidence>
<organism evidence="9 10">
    <name type="scientific">Sphingobacterium yanglingense</name>
    <dbReference type="NCBI Taxonomy" id="1437280"/>
    <lineage>
        <taxon>Bacteria</taxon>
        <taxon>Pseudomonadati</taxon>
        <taxon>Bacteroidota</taxon>
        <taxon>Sphingobacteriia</taxon>
        <taxon>Sphingobacteriales</taxon>
        <taxon>Sphingobacteriaceae</taxon>
        <taxon>Sphingobacterium</taxon>
    </lineage>
</organism>
<gene>
    <name evidence="9" type="ORF">CLV99_1838</name>
</gene>
<evidence type="ECO:0000256" key="1">
    <source>
        <dbReference type="ARBA" id="ARBA00004442"/>
    </source>
</evidence>
<dbReference type="GO" id="GO:0009279">
    <property type="term" value="C:cell outer membrane"/>
    <property type="evidence" value="ECO:0007669"/>
    <property type="project" value="UniProtKB-SubCell"/>
</dbReference>
<reference evidence="9 10" key="1">
    <citation type="submission" date="2019-03" db="EMBL/GenBank/DDBJ databases">
        <title>Genomic Encyclopedia of Archaeal and Bacterial Type Strains, Phase II (KMG-II): from individual species to whole genera.</title>
        <authorList>
            <person name="Goeker M."/>
        </authorList>
    </citation>
    <scope>NUCLEOTIDE SEQUENCE [LARGE SCALE GENOMIC DNA]</scope>
    <source>
        <strain evidence="9 10">DSM 28353</strain>
    </source>
</reference>
<evidence type="ECO:0000256" key="2">
    <source>
        <dbReference type="ARBA" id="ARBA00006275"/>
    </source>
</evidence>
<dbReference type="InterPro" id="IPR033985">
    <property type="entry name" value="SusD-like_N"/>
</dbReference>
<sequence>MKNNLKYILCSSLLVLSLASCKKNEWLNPNPLTLITDETAFGSAERIGNQVNGLYVNLKATNLYGSWGVLLSDVRTGEFHSSNMNGATGAIVFSMLTQATTSDVEDVWAAGYLAINKVNVFLEGLESKGKAVLSEEQFNQYNAEARLIRATSYYLLLQLYARPFWDGKGSMPGLPLRLKGNVGPGNYDLKRSSVAETYKQILDDLDFAEKNLPSNYSSAALNTTRAHKNTAIALKTRVYLSMGEYDKVITEADKIVPAAAPFVAPTGVANKLMGSVTEVFKAPYTSDESIFSMPFSSNDAPGSSLPRYYMPGLTDGGTPTSNGAGEYSLNVVEGIFASNTWAADDDRRTSFVKVGKQSGRPWLFKFYQASPYLDYIPVIRYAEVVLNLSEALARSKKSIDSRSLALFNAIYSRSNQGKTYASSDFGTLDTYLDRIIEERRIEFLGEGIRNGDIMRLGQTIPSKVKQSIPAVAPTEPNYIFPIPNSELTLNNLIKND</sequence>
<comment type="similarity">
    <text evidence="2">Belongs to the SusD family.</text>
</comment>
<dbReference type="Pfam" id="PF07980">
    <property type="entry name" value="SusD_RagB"/>
    <property type="match status" value="1"/>
</dbReference>
<dbReference type="Pfam" id="PF14322">
    <property type="entry name" value="SusD-like_3"/>
    <property type="match status" value="1"/>
</dbReference>
<keyword evidence="4" id="KW-0472">Membrane</keyword>
<evidence type="ECO:0000313" key="10">
    <source>
        <dbReference type="Proteomes" id="UP000295292"/>
    </source>
</evidence>
<dbReference type="Proteomes" id="UP000295292">
    <property type="component" value="Unassembled WGS sequence"/>
</dbReference>
<feature type="domain" description="RagB/SusD" evidence="7">
    <location>
        <begin position="375"/>
        <end position="491"/>
    </location>
</feature>
<dbReference type="CDD" id="cd08977">
    <property type="entry name" value="SusD"/>
    <property type="match status" value="1"/>
</dbReference>
<comment type="caution">
    <text evidence="9">The sequence shown here is derived from an EMBL/GenBank/DDBJ whole genome shotgun (WGS) entry which is preliminary data.</text>
</comment>
<dbReference type="PROSITE" id="PS51257">
    <property type="entry name" value="PROKAR_LIPOPROTEIN"/>
    <property type="match status" value="1"/>
</dbReference>
<proteinExistence type="inferred from homology"/>
<feature type="chain" id="PRO_5020978941" evidence="6">
    <location>
        <begin position="23"/>
        <end position="496"/>
    </location>
</feature>
<evidence type="ECO:0000313" key="9">
    <source>
        <dbReference type="EMBL" id="TDQ77870.1"/>
    </source>
</evidence>
<feature type="signal peptide" evidence="6">
    <location>
        <begin position="1"/>
        <end position="22"/>
    </location>
</feature>
<comment type="subcellular location">
    <subcellularLocation>
        <location evidence="1">Cell outer membrane</location>
    </subcellularLocation>
</comment>
<feature type="domain" description="SusD-like N-terminal" evidence="8">
    <location>
        <begin position="74"/>
        <end position="240"/>
    </location>
</feature>
<keyword evidence="5" id="KW-0998">Cell outer membrane</keyword>
<name>A0A4R6WJG1_9SPHI</name>
<dbReference type="SUPFAM" id="SSF48452">
    <property type="entry name" value="TPR-like"/>
    <property type="match status" value="1"/>
</dbReference>
<dbReference type="Gene3D" id="1.25.40.390">
    <property type="match status" value="1"/>
</dbReference>